<comment type="caution">
    <text evidence="1">The sequence shown here is derived from an EMBL/GenBank/DDBJ whole genome shotgun (WGS) entry which is preliminary data.</text>
</comment>
<accession>A0A1J5NYQ0</accession>
<reference evidence="1" key="1">
    <citation type="submission" date="2016-10" db="EMBL/GenBank/DDBJ databases">
        <title>Sequence of Gallionella enrichment culture.</title>
        <authorList>
            <person name="Poehlein A."/>
            <person name="Muehling M."/>
            <person name="Daniel R."/>
        </authorList>
    </citation>
    <scope>NUCLEOTIDE SEQUENCE</scope>
</reference>
<dbReference type="EMBL" id="MLJW01008565">
    <property type="protein sequence ID" value="OIQ63926.1"/>
    <property type="molecule type" value="Genomic_DNA"/>
</dbReference>
<proteinExistence type="predicted"/>
<organism evidence="1">
    <name type="scientific">mine drainage metagenome</name>
    <dbReference type="NCBI Taxonomy" id="410659"/>
    <lineage>
        <taxon>unclassified sequences</taxon>
        <taxon>metagenomes</taxon>
        <taxon>ecological metagenomes</taxon>
    </lineage>
</organism>
<sequence length="218" mass="24364">MKPAPDNRAKVVVVKRVPRLHKPAQERHRQAKRLYRVPDPNHLNRDLAVAIQPRKCARPVAVRRQLVVAIGLHHIAHRRMFRLQQPDAIDHPGQGPHRIGATRIAEQKDPVAGMIARGQKAIGAPDLPVDAAPLQHILRIAPVVQLNPGLVIHRQPRRGRQFAHQPVGQARVGLMPGIKRGHGAIQYDDVIDRTAHRVRLGAMHLDPRRANPVPDTVK</sequence>
<protein>
    <submittedName>
        <fullName evidence="1">Uncharacterized protein</fullName>
    </submittedName>
</protein>
<evidence type="ECO:0000313" key="1">
    <source>
        <dbReference type="EMBL" id="OIQ63926.1"/>
    </source>
</evidence>
<name>A0A1J5NYQ0_9ZZZZ</name>
<gene>
    <name evidence="1" type="ORF">GALL_545280</name>
</gene>
<dbReference type="AlphaFoldDB" id="A0A1J5NYQ0"/>